<organism evidence="1 2">
    <name type="scientific">Streptomyces stelliscabiei</name>
    <dbReference type="NCBI Taxonomy" id="146820"/>
    <lineage>
        <taxon>Bacteria</taxon>
        <taxon>Bacillati</taxon>
        <taxon>Actinomycetota</taxon>
        <taxon>Actinomycetes</taxon>
        <taxon>Kitasatosporales</taxon>
        <taxon>Streptomycetaceae</taxon>
        <taxon>Streptomyces</taxon>
    </lineage>
</organism>
<name>A0A8I0NVQ5_9ACTN</name>
<dbReference type="GeneID" id="86825259"/>
<dbReference type="AlphaFoldDB" id="A0A8I0NVQ5"/>
<dbReference type="Proteomes" id="UP000629287">
    <property type="component" value="Unassembled WGS sequence"/>
</dbReference>
<accession>A0A8I0NVQ5</accession>
<sequence length="158" mass="17748">MADVFELTVTIDLRHDIAERELAELRWHLGLDSEPDVLSIVTDFPVVVEDEHGRPVIENHPGPLLGRHDQASKVDGSLASALVRRQHSEADAWSLTSRQEIHPDDFERVGQLLSWLAAKADSRDGNPDGEVTLGWTRFYEDPRPEPLVVRDGAVMWPS</sequence>
<reference evidence="1 2" key="1">
    <citation type="submission" date="2020-10" db="EMBL/GenBank/DDBJ databases">
        <title>Sequencing the genomes of 1000 actinobacteria strains.</title>
        <authorList>
            <person name="Klenk H.-P."/>
        </authorList>
    </citation>
    <scope>NUCLEOTIDE SEQUENCE [LARGE SCALE GENOMIC DNA]</scope>
    <source>
        <strain evidence="1 2">DSM 41803</strain>
    </source>
</reference>
<dbReference type="EMBL" id="JADBGF010000001">
    <property type="protein sequence ID" value="MBE1594491.1"/>
    <property type="molecule type" value="Genomic_DNA"/>
</dbReference>
<evidence type="ECO:0000313" key="2">
    <source>
        <dbReference type="Proteomes" id="UP000629287"/>
    </source>
</evidence>
<gene>
    <name evidence="1" type="ORF">H4687_000620</name>
</gene>
<proteinExistence type="predicted"/>
<dbReference type="RefSeq" id="WP_046914895.1">
    <property type="nucleotide sequence ID" value="NZ_JADBGF010000001.1"/>
</dbReference>
<comment type="caution">
    <text evidence="1">The sequence shown here is derived from an EMBL/GenBank/DDBJ whole genome shotgun (WGS) entry which is preliminary data.</text>
</comment>
<dbReference type="OrthoDB" id="4171745at2"/>
<keyword evidence="2" id="KW-1185">Reference proteome</keyword>
<protein>
    <submittedName>
        <fullName evidence="1">Uncharacterized protein</fullName>
    </submittedName>
</protein>
<evidence type="ECO:0000313" key="1">
    <source>
        <dbReference type="EMBL" id="MBE1594491.1"/>
    </source>
</evidence>